<feature type="domain" description="MATH" evidence="2">
    <location>
        <begin position="169"/>
        <end position="315"/>
    </location>
</feature>
<name>A0A3M7L2L9_AUXPR</name>
<dbReference type="InterPro" id="IPR002083">
    <property type="entry name" value="MATH/TRAF_dom"/>
</dbReference>
<evidence type="ECO:0000256" key="1">
    <source>
        <dbReference type="SAM" id="MobiDB-lite"/>
    </source>
</evidence>
<dbReference type="CDD" id="cd00121">
    <property type="entry name" value="MATH"/>
    <property type="match status" value="2"/>
</dbReference>
<feature type="compositionally biased region" description="Polar residues" evidence="1">
    <location>
        <begin position="732"/>
        <end position="748"/>
    </location>
</feature>
<dbReference type="PANTHER" id="PTHR47242">
    <property type="entry name" value="TRAF-LIKE FAMILY PROTEIN"/>
    <property type="match status" value="1"/>
</dbReference>
<dbReference type="Pfam" id="PF22486">
    <property type="entry name" value="MATH_2"/>
    <property type="match status" value="1"/>
</dbReference>
<dbReference type="PROSITE" id="PS50144">
    <property type="entry name" value="MATH"/>
    <property type="match status" value="2"/>
</dbReference>
<evidence type="ECO:0000313" key="4">
    <source>
        <dbReference type="Proteomes" id="UP000279271"/>
    </source>
</evidence>
<feature type="region of interest" description="Disordered" evidence="1">
    <location>
        <begin position="618"/>
        <end position="651"/>
    </location>
</feature>
<dbReference type="AlphaFoldDB" id="A0A3M7L2L9"/>
<accession>A0A3M7L2L9</accession>
<feature type="region of interest" description="Disordered" evidence="1">
    <location>
        <begin position="687"/>
        <end position="755"/>
    </location>
</feature>
<protein>
    <recommendedName>
        <fullName evidence="2">MATH domain-containing protein</fullName>
    </recommendedName>
</protein>
<sequence length="802" mass="81402">MAETASSRPESTAELASSGADGVTHSVRCRWTLTGFNTSKQLWSPYFTVAGSDGREHDGRVLIYPSGDSQALPGYVSVYLQLSDPGNSSKWDVFASYRLSIGTEAPEGEGGWCDFAPHAALTEPGGAAGSLPESVELSLDITILAESTSFSRDPDLSGRVPGASDPCMAGKFLWTVQNFTAFQPLLKTQKIMSPAFTAGDIMLRLSVYVSALGDGEWLSLCLESKDGEVKLQPERSTWCLFRLSVNAQPGASAGAGADAGSPPLRSVQRDSYGRLAADVRGGENTSLGWNDFMALADFAAPPYLVGDTAVFAASFQAVPFLAEHELAPAAGLVRRITANAPSAGPAGAALLRTLMDLHGAAPSYVARWARFAHAAGLAGRYVADSAAALAKEAAATRDAPGRPARPEVGAAELGMLLDGLAHGHPLFAGSGLDDAAAGGDGAAAADAQAARPETSAAPPARALAKKAREAQEAAAHAADLESVLTRLRTQRKEESKRATRERAAADAKLKEAEEAAARAEAAAAVSASELAREKLAAAEAVAAATASVAEAQRQRAEAAELAAGRAAELEALRAEVAALKSAAAAAAAAAQQREAAVQAQQREAAAAAAAAAAAQSASAAQAQQSHSVHSSPRNRGTAQDQVGASPAPSSWASAGPDLLGMARAGDAGLRAYLPAASAAQRSMLGTLGGPGDYGARGERQGPSPGLGASTPPASPHLKLGGGGAGPAGAPGTQHQAPTQQRVMNSPWSTRAPGNGLAAGQLLRSQQARAAAAAAAAEYAGSPGGQMDAASMLDLLPRDLLHS</sequence>
<feature type="region of interest" description="Disordered" evidence="1">
    <location>
        <begin position="488"/>
        <end position="507"/>
    </location>
</feature>
<comment type="caution">
    <text evidence="3">The sequence shown here is derived from an EMBL/GenBank/DDBJ whole genome shotgun (WGS) entry which is preliminary data.</text>
</comment>
<organism evidence="3 4">
    <name type="scientific">Auxenochlorella protothecoides</name>
    <name type="common">Green microalga</name>
    <name type="synonym">Chlorella protothecoides</name>
    <dbReference type="NCBI Taxonomy" id="3075"/>
    <lineage>
        <taxon>Eukaryota</taxon>
        <taxon>Viridiplantae</taxon>
        <taxon>Chlorophyta</taxon>
        <taxon>core chlorophytes</taxon>
        <taxon>Trebouxiophyceae</taxon>
        <taxon>Chlorellales</taxon>
        <taxon>Chlorellaceae</taxon>
        <taxon>Auxenochlorella</taxon>
    </lineage>
</organism>
<dbReference type="PANTHER" id="PTHR47242:SF1">
    <property type="entry name" value="TRAF-LIKE FAMILY PROTEIN"/>
    <property type="match status" value="1"/>
</dbReference>
<reference evidence="4" key="1">
    <citation type="journal article" date="2018" name="Algal Res.">
        <title>Characterization of plant carbon substrate utilization by Auxenochlorella protothecoides.</title>
        <authorList>
            <person name="Vogler B.W."/>
            <person name="Starkenburg S.R."/>
            <person name="Sudasinghe N."/>
            <person name="Schambach J.Y."/>
            <person name="Rollin J.A."/>
            <person name="Pattathil S."/>
            <person name="Barry A.N."/>
        </authorList>
    </citation>
    <scope>NUCLEOTIDE SEQUENCE [LARGE SCALE GENOMIC DNA]</scope>
    <source>
        <strain evidence="4">UTEX 25</strain>
    </source>
</reference>
<evidence type="ECO:0000313" key="3">
    <source>
        <dbReference type="EMBL" id="RMZ56993.1"/>
    </source>
</evidence>
<dbReference type="EMBL" id="QOKY01000133">
    <property type="protein sequence ID" value="RMZ56993.1"/>
    <property type="molecule type" value="Genomic_DNA"/>
</dbReference>
<feature type="compositionally biased region" description="Polar residues" evidence="1">
    <location>
        <begin position="625"/>
        <end position="642"/>
    </location>
</feature>
<feature type="compositionally biased region" description="Basic and acidic residues" evidence="1">
    <location>
        <begin position="490"/>
        <end position="507"/>
    </location>
</feature>
<evidence type="ECO:0000259" key="2">
    <source>
        <dbReference type="PROSITE" id="PS50144"/>
    </source>
</evidence>
<proteinExistence type="predicted"/>
<feature type="domain" description="MATH" evidence="2">
    <location>
        <begin position="26"/>
        <end position="141"/>
    </location>
</feature>
<dbReference type="SUPFAM" id="SSF49599">
    <property type="entry name" value="TRAF domain-like"/>
    <property type="match status" value="2"/>
</dbReference>
<feature type="compositionally biased region" description="Gly residues" evidence="1">
    <location>
        <begin position="719"/>
        <end position="728"/>
    </location>
</feature>
<dbReference type="Proteomes" id="UP000279271">
    <property type="component" value="Unassembled WGS sequence"/>
</dbReference>
<dbReference type="InterPro" id="IPR008974">
    <property type="entry name" value="TRAF-like"/>
</dbReference>
<gene>
    <name evidence="3" type="ORF">APUTEX25_005055</name>
</gene>
<dbReference type="Gene3D" id="2.60.210.10">
    <property type="entry name" value="Apoptosis, Tumor Necrosis Factor Receptor Associated Protein 2, Chain A"/>
    <property type="match status" value="2"/>
</dbReference>